<organism evidence="2 3">
    <name type="scientific">Ferviditalea candida</name>
    <dbReference type="NCBI Taxonomy" id="3108399"/>
    <lineage>
        <taxon>Bacteria</taxon>
        <taxon>Bacillati</taxon>
        <taxon>Bacillota</taxon>
        <taxon>Bacilli</taxon>
        <taxon>Bacillales</taxon>
        <taxon>Paenibacillaceae</taxon>
        <taxon>Ferviditalea</taxon>
    </lineage>
</organism>
<sequence>MQEQSNINRKEQNPKSDTAFRPSTGNANDEAVEAFKQAIEELDDNPEEC</sequence>
<proteinExistence type="predicted"/>
<name>A0ABU5ZMC9_9BACL</name>
<gene>
    <name evidence="2" type="ORF">VF724_12290</name>
</gene>
<evidence type="ECO:0000256" key="1">
    <source>
        <dbReference type="SAM" id="MobiDB-lite"/>
    </source>
</evidence>
<dbReference type="RefSeq" id="WP_371754563.1">
    <property type="nucleotide sequence ID" value="NZ_JAYJLD010000017.1"/>
</dbReference>
<comment type="caution">
    <text evidence="2">The sequence shown here is derived from an EMBL/GenBank/DDBJ whole genome shotgun (WGS) entry which is preliminary data.</text>
</comment>
<evidence type="ECO:0000313" key="3">
    <source>
        <dbReference type="Proteomes" id="UP001310386"/>
    </source>
</evidence>
<evidence type="ECO:0000313" key="2">
    <source>
        <dbReference type="EMBL" id="MEB3102441.1"/>
    </source>
</evidence>
<dbReference type="Proteomes" id="UP001310386">
    <property type="component" value="Unassembled WGS sequence"/>
</dbReference>
<reference evidence="2" key="1">
    <citation type="submission" date="2023-12" db="EMBL/GenBank/DDBJ databases">
        <title>Fervidustalea candida gen. nov., sp. nov., a novel member of the family Paenibacillaceae isolated from a geothermal area.</title>
        <authorList>
            <person name="Li W.-J."/>
            <person name="Jiao J.-Y."/>
            <person name="Chen Y."/>
        </authorList>
    </citation>
    <scope>NUCLEOTIDE SEQUENCE</scope>
    <source>
        <strain evidence="2">SYSU GA230002</strain>
    </source>
</reference>
<feature type="region of interest" description="Disordered" evidence="1">
    <location>
        <begin position="1"/>
        <end position="31"/>
    </location>
</feature>
<keyword evidence="3" id="KW-1185">Reference proteome</keyword>
<protein>
    <submittedName>
        <fullName evidence="2">Uncharacterized protein</fullName>
    </submittedName>
</protein>
<dbReference type="EMBL" id="JAYJLD010000017">
    <property type="protein sequence ID" value="MEB3102441.1"/>
    <property type="molecule type" value="Genomic_DNA"/>
</dbReference>
<accession>A0ABU5ZMC9</accession>